<name>A0A5D3WR86_9BACT</name>
<evidence type="ECO:0008006" key="3">
    <source>
        <dbReference type="Google" id="ProtNLM"/>
    </source>
</evidence>
<organism evidence="1 2">
    <name type="scientific">Geothermobacter ehrlichii</name>
    <dbReference type="NCBI Taxonomy" id="213224"/>
    <lineage>
        <taxon>Bacteria</taxon>
        <taxon>Pseudomonadati</taxon>
        <taxon>Thermodesulfobacteriota</taxon>
        <taxon>Desulfuromonadia</taxon>
        <taxon>Desulfuromonadales</taxon>
        <taxon>Geothermobacteraceae</taxon>
        <taxon>Geothermobacter</taxon>
    </lineage>
</organism>
<dbReference type="Proteomes" id="UP000324159">
    <property type="component" value="Unassembled WGS sequence"/>
</dbReference>
<keyword evidence="2" id="KW-1185">Reference proteome</keyword>
<dbReference type="SUPFAM" id="SSF48452">
    <property type="entry name" value="TPR-like"/>
    <property type="match status" value="1"/>
</dbReference>
<proteinExistence type="predicted"/>
<sequence>MSRVFHFWLPPDNHRVRTGADQREVVLPAIPLPLLEPVAGIPSDQAIGEGLYACLRQNPDGDHAAAYARLLADAYPHYLADLAAQAVMIGGKEVDAPYLRRMINCLKILALIEPERADLQAQIGRGWFRLAFEFQELPSSRRHLLAALGALNRARSLGDRSASTLDSLARVNFLIGDYLVARQCWQELLAADGDESLAVRIRGQIERIDSWEVPDYPLMDDLEAMGQALELHGQKDFTAALQRLGEVEKRGGLLADFALPQFFHLAGLCHEGLGEDPRAEERYRQALEVDADFAPARERLAALERKRRRGAIDKGTSD</sequence>
<dbReference type="RefSeq" id="WP_148894494.1">
    <property type="nucleotide sequence ID" value="NZ_VNIB01000001.1"/>
</dbReference>
<accession>A0A5D3WR86</accession>
<evidence type="ECO:0000313" key="1">
    <source>
        <dbReference type="EMBL" id="TYP00300.1"/>
    </source>
</evidence>
<dbReference type="EMBL" id="VNIB01000001">
    <property type="protein sequence ID" value="TYP00300.1"/>
    <property type="molecule type" value="Genomic_DNA"/>
</dbReference>
<dbReference type="InterPro" id="IPR011990">
    <property type="entry name" value="TPR-like_helical_dom_sf"/>
</dbReference>
<reference evidence="1 2" key="1">
    <citation type="submission" date="2019-07" db="EMBL/GenBank/DDBJ databases">
        <title>Genomic Encyclopedia of Type Strains, Phase IV (KMG-IV): sequencing the most valuable type-strain genomes for metagenomic binning, comparative biology and taxonomic classification.</title>
        <authorList>
            <person name="Goeker M."/>
        </authorList>
    </citation>
    <scope>NUCLEOTIDE SEQUENCE [LARGE SCALE GENOMIC DNA]</scope>
    <source>
        <strain evidence="1 2">SS015</strain>
    </source>
</reference>
<evidence type="ECO:0000313" key="2">
    <source>
        <dbReference type="Proteomes" id="UP000324159"/>
    </source>
</evidence>
<dbReference type="OrthoDB" id="5392077at2"/>
<dbReference type="AlphaFoldDB" id="A0A5D3WR86"/>
<comment type="caution">
    <text evidence="1">The sequence shown here is derived from an EMBL/GenBank/DDBJ whole genome shotgun (WGS) entry which is preliminary data.</text>
</comment>
<dbReference type="Gene3D" id="1.25.40.10">
    <property type="entry name" value="Tetratricopeptide repeat domain"/>
    <property type="match status" value="1"/>
</dbReference>
<protein>
    <recommendedName>
        <fullName evidence="3">Tetratricopeptide repeat protein</fullName>
    </recommendedName>
</protein>
<gene>
    <name evidence="1" type="ORF">EDC39_101465</name>
</gene>